<dbReference type="InterPro" id="IPR021319">
    <property type="entry name" value="DUF2921"/>
</dbReference>
<evidence type="ECO:0000256" key="15">
    <source>
        <dbReference type="SAM" id="MobiDB-lite"/>
    </source>
</evidence>
<feature type="compositionally biased region" description="Low complexity" evidence="15">
    <location>
        <begin position="283"/>
        <end position="304"/>
    </location>
</feature>
<evidence type="ECO:0000256" key="10">
    <source>
        <dbReference type="ARBA" id="ARBA00022786"/>
    </source>
</evidence>
<evidence type="ECO:0000256" key="1">
    <source>
        <dbReference type="ARBA" id="ARBA00000900"/>
    </source>
</evidence>
<sequence>MDGSVLVQLVSVPVKNLPDLSFVYGLLHLYKNPQQASRSQSAKQDIGFPIQGIVVGSQERMVLFSTPYRSQRLYVRIGSKHHFKYDINNSSSPSVSGRQPQLSPKSYANSSSSDVQRKLLGGVALKAKNDQEVTNQAETVRTASIKHSNSLQHTFSTSKAVDASILELQPHLLPFQAQTLTQEFSTKLVRRLLLHDGDQDGSIGSPDVFATYGREKDRRGTSQRVVRSLLGGTAAAAGPLSVGEGLHKISDHEVLLTGLTDFGFVSVMLADQPLTSHKPTTPPSTTGGNANTTTATGGTASTPAQNRTTDGEFLVSIAIGETVLPGKFKALQSTAQPPSLRLPPAVQWGNTTSTLSNSRPPAGGATAAQECQYLGQLHVATKHSSSSSSSSSVGPVPDLSADAAGGTVTAVGDETSPAVAQGKNRNKTTVARHAKLEPVVALGGELSSGACGKTISFEANSFSLEVNTLKVKVELYALGASLFSLIQVFLVVYQITYCSTQAQAARISLVSLFGQSLLDANLCMAHLLLSFAFPAVFFASFIWICVLKMLLFSVLLMRFITNTYQARYAQELAAEGFSGVRRRLIGLHAGFYGVLLLVLLVSISFYERPVVAVFAMYSFWLPQAIYSAYTGTKHSFHPVYLIGVSLCHLFIPLYILGCPNNFLSLLSVYINPQYLAEMATEPDSHHSFHQQPLSSVSACWVLVIWMTVQVGLLMLQTALGPRFFIPKKWLPSKYDYKRPIPAHLCTAFPASNTSGGTSSSSGDSSSGNNTSRNESVGDIATTGIRSRSTASSPVASSNNIHGGTNGGSRGSWASSYSGGLQALFGYGRNNNSNSNHTGDDDEVEMSDLETGRLLGDEDNNSRSNSNSNSNSSSSSFASSASSHPAPGAGGDTNPGGMDCAICCNIIHFHSSDNLITPCDHVFHEECLQQWAHVKLECPVCRSVLPSLGDD</sequence>
<feature type="region of interest" description="Disordered" evidence="15">
    <location>
        <begin position="752"/>
        <end position="812"/>
    </location>
</feature>
<evidence type="ECO:0000256" key="2">
    <source>
        <dbReference type="ARBA" id="ARBA00004127"/>
    </source>
</evidence>
<feature type="compositionally biased region" description="Polar residues" evidence="15">
    <location>
        <begin position="348"/>
        <end position="359"/>
    </location>
</feature>
<evidence type="ECO:0000259" key="17">
    <source>
        <dbReference type="PROSITE" id="PS50089"/>
    </source>
</evidence>
<dbReference type="GO" id="GO:0043161">
    <property type="term" value="P:proteasome-mediated ubiquitin-dependent protein catabolic process"/>
    <property type="evidence" value="ECO:0007669"/>
    <property type="project" value="TreeGrafter"/>
</dbReference>
<evidence type="ECO:0000256" key="12">
    <source>
        <dbReference type="ARBA" id="ARBA00022989"/>
    </source>
</evidence>
<dbReference type="InterPro" id="IPR050731">
    <property type="entry name" value="HRD1_E3_ubiq-ligases"/>
</dbReference>
<keyword evidence="10" id="KW-0833">Ubl conjugation pathway</keyword>
<dbReference type="PANTHER" id="PTHR22763:SF162">
    <property type="entry name" value="TRANSMEMBRANE E3 UBIQUITIN-PROTEIN LIGASE 1"/>
    <property type="match status" value="1"/>
</dbReference>
<dbReference type="Pfam" id="PF13639">
    <property type="entry name" value="zf-RING_2"/>
    <property type="match status" value="1"/>
</dbReference>
<evidence type="ECO:0000256" key="7">
    <source>
        <dbReference type="ARBA" id="ARBA00022723"/>
    </source>
</evidence>
<name>A0A7S3MCP2_9STRA</name>
<keyword evidence="6 16" id="KW-0812">Transmembrane</keyword>
<comment type="catalytic activity">
    <reaction evidence="1">
        <text>S-ubiquitinyl-[E2 ubiquitin-conjugating enzyme]-L-cysteine + [acceptor protein]-L-lysine = [E2 ubiquitin-conjugating enzyme]-L-cysteine + N(6)-ubiquitinyl-[acceptor protein]-L-lysine.</text>
        <dbReference type="EC" id="2.3.2.27"/>
    </reaction>
</comment>
<evidence type="ECO:0000256" key="9">
    <source>
        <dbReference type="ARBA" id="ARBA00022771"/>
    </source>
</evidence>
<keyword evidence="11" id="KW-0862">Zinc</keyword>
<evidence type="ECO:0000256" key="6">
    <source>
        <dbReference type="ARBA" id="ARBA00022692"/>
    </source>
</evidence>
<dbReference type="EMBL" id="HBIC01041887">
    <property type="protein sequence ID" value="CAE0292632.1"/>
    <property type="molecule type" value="Transcribed_RNA"/>
</dbReference>
<keyword evidence="8" id="KW-0732">Signal</keyword>
<dbReference type="GO" id="GO:0061630">
    <property type="term" value="F:ubiquitin protein ligase activity"/>
    <property type="evidence" value="ECO:0007669"/>
    <property type="project" value="UniProtKB-EC"/>
</dbReference>
<feature type="region of interest" description="Disordered" evidence="15">
    <location>
        <begin position="88"/>
        <end position="113"/>
    </location>
</feature>
<feature type="region of interest" description="Disordered" evidence="15">
    <location>
        <begin position="852"/>
        <end position="889"/>
    </location>
</feature>
<comment type="subcellular location">
    <subcellularLocation>
        <location evidence="2">Endomembrane system</location>
        <topology evidence="2">Multi-pass membrane protein</topology>
    </subcellularLocation>
</comment>
<feature type="transmembrane region" description="Helical" evidence="16">
    <location>
        <begin position="693"/>
        <end position="715"/>
    </location>
</feature>
<dbReference type="GO" id="GO:0044695">
    <property type="term" value="C:Dsc E3 ubiquitin ligase complex"/>
    <property type="evidence" value="ECO:0007669"/>
    <property type="project" value="TreeGrafter"/>
</dbReference>
<evidence type="ECO:0000256" key="16">
    <source>
        <dbReference type="SAM" id="Phobius"/>
    </source>
</evidence>
<feature type="transmembrane region" description="Helical" evidence="16">
    <location>
        <begin position="535"/>
        <end position="557"/>
    </location>
</feature>
<feature type="compositionally biased region" description="Low complexity" evidence="15">
    <location>
        <begin position="861"/>
        <end position="882"/>
    </location>
</feature>
<accession>A0A7S3MCP2</accession>
<dbReference type="PANTHER" id="PTHR22763">
    <property type="entry name" value="RING ZINC FINGER PROTEIN"/>
    <property type="match status" value="1"/>
</dbReference>
<feature type="transmembrane region" description="Helical" evidence="16">
    <location>
        <begin position="636"/>
        <end position="656"/>
    </location>
</feature>
<gene>
    <name evidence="18" type="ORF">SELO1098_LOCUS21482</name>
</gene>
<dbReference type="GO" id="GO:0012505">
    <property type="term" value="C:endomembrane system"/>
    <property type="evidence" value="ECO:0007669"/>
    <property type="project" value="UniProtKB-SubCell"/>
</dbReference>
<protein>
    <recommendedName>
        <fullName evidence="4">RING-type E3 ubiquitin transferase</fullName>
        <ecNumber evidence="4">2.3.2.27</ecNumber>
    </recommendedName>
</protein>
<evidence type="ECO:0000256" key="3">
    <source>
        <dbReference type="ARBA" id="ARBA00004906"/>
    </source>
</evidence>
<dbReference type="Pfam" id="PF11145">
    <property type="entry name" value="DUF2921"/>
    <property type="match status" value="1"/>
</dbReference>
<feature type="transmembrane region" description="Helical" evidence="16">
    <location>
        <begin position="584"/>
        <end position="605"/>
    </location>
</feature>
<feature type="transmembrane region" description="Helical" evidence="16">
    <location>
        <begin position="611"/>
        <end position="629"/>
    </location>
</feature>
<evidence type="ECO:0000256" key="5">
    <source>
        <dbReference type="ARBA" id="ARBA00022679"/>
    </source>
</evidence>
<dbReference type="EC" id="2.3.2.27" evidence="4"/>
<keyword evidence="12 16" id="KW-1133">Transmembrane helix</keyword>
<keyword evidence="7" id="KW-0479">Metal-binding</keyword>
<dbReference type="InterPro" id="IPR001841">
    <property type="entry name" value="Znf_RING"/>
</dbReference>
<dbReference type="SMART" id="SM00184">
    <property type="entry name" value="RING"/>
    <property type="match status" value="1"/>
</dbReference>
<dbReference type="Gene3D" id="3.30.40.10">
    <property type="entry name" value="Zinc/RING finger domain, C3HC4 (zinc finger)"/>
    <property type="match status" value="1"/>
</dbReference>
<dbReference type="SUPFAM" id="SSF57850">
    <property type="entry name" value="RING/U-box"/>
    <property type="match status" value="1"/>
</dbReference>
<feature type="transmembrane region" description="Helical" evidence="16">
    <location>
        <begin position="507"/>
        <end position="529"/>
    </location>
</feature>
<keyword evidence="13 16" id="KW-0472">Membrane</keyword>
<evidence type="ECO:0000256" key="11">
    <source>
        <dbReference type="ARBA" id="ARBA00022833"/>
    </source>
</evidence>
<dbReference type="GO" id="GO:0008270">
    <property type="term" value="F:zinc ion binding"/>
    <property type="evidence" value="ECO:0007669"/>
    <property type="project" value="UniProtKB-KW"/>
</dbReference>
<feature type="region of interest" description="Disordered" evidence="15">
    <location>
        <begin position="335"/>
        <end position="366"/>
    </location>
</feature>
<comment type="pathway">
    <text evidence="3">Protein modification; protein ubiquitination.</text>
</comment>
<organism evidence="18">
    <name type="scientific">Spumella elongata</name>
    <dbReference type="NCBI Taxonomy" id="89044"/>
    <lineage>
        <taxon>Eukaryota</taxon>
        <taxon>Sar</taxon>
        <taxon>Stramenopiles</taxon>
        <taxon>Ochrophyta</taxon>
        <taxon>Chrysophyceae</taxon>
        <taxon>Chromulinales</taxon>
        <taxon>Chromulinaceae</taxon>
        <taxon>Spumella</taxon>
    </lineage>
</organism>
<proteinExistence type="predicted"/>
<evidence type="ECO:0000313" key="18">
    <source>
        <dbReference type="EMBL" id="CAE0292632.1"/>
    </source>
</evidence>
<dbReference type="PROSITE" id="PS50089">
    <property type="entry name" value="ZF_RING_2"/>
    <property type="match status" value="1"/>
</dbReference>
<reference evidence="18" key="1">
    <citation type="submission" date="2021-01" db="EMBL/GenBank/DDBJ databases">
        <authorList>
            <person name="Corre E."/>
            <person name="Pelletier E."/>
            <person name="Niang G."/>
            <person name="Scheremetjew M."/>
            <person name="Finn R."/>
            <person name="Kale V."/>
            <person name="Holt S."/>
            <person name="Cochrane G."/>
            <person name="Meng A."/>
            <person name="Brown T."/>
            <person name="Cohen L."/>
        </authorList>
    </citation>
    <scope>NUCLEOTIDE SEQUENCE</scope>
    <source>
        <strain evidence="18">CCAP 955/1</strain>
    </source>
</reference>
<keyword evidence="9 14" id="KW-0863">Zinc-finger</keyword>
<feature type="compositionally biased region" description="Low complexity" evidence="15">
    <location>
        <begin position="752"/>
        <end position="771"/>
    </location>
</feature>
<feature type="compositionally biased region" description="Low complexity" evidence="15">
    <location>
        <begin position="785"/>
        <end position="797"/>
    </location>
</feature>
<feature type="transmembrane region" description="Helical" evidence="16">
    <location>
        <begin position="475"/>
        <end position="495"/>
    </location>
</feature>
<dbReference type="AlphaFoldDB" id="A0A7S3MCP2"/>
<feature type="region of interest" description="Disordered" evidence="15">
    <location>
        <begin position="274"/>
        <end position="308"/>
    </location>
</feature>
<keyword evidence="5" id="KW-0808">Transferase</keyword>
<dbReference type="InterPro" id="IPR013083">
    <property type="entry name" value="Znf_RING/FYVE/PHD"/>
</dbReference>
<evidence type="ECO:0000256" key="13">
    <source>
        <dbReference type="ARBA" id="ARBA00023136"/>
    </source>
</evidence>
<evidence type="ECO:0000256" key="8">
    <source>
        <dbReference type="ARBA" id="ARBA00022729"/>
    </source>
</evidence>
<evidence type="ECO:0000256" key="4">
    <source>
        <dbReference type="ARBA" id="ARBA00012483"/>
    </source>
</evidence>
<evidence type="ECO:0000256" key="14">
    <source>
        <dbReference type="PROSITE-ProRule" id="PRU00175"/>
    </source>
</evidence>
<feature type="domain" description="RING-type" evidence="17">
    <location>
        <begin position="899"/>
        <end position="941"/>
    </location>
</feature>